<dbReference type="RefSeq" id="XP_011780925.1">
    <property type="nucleotide sequence ID" value="XM_011782623.1"/>
</dbReference>
<dbReference type="GO" id="GO:0005840">
    <property type="term" value="C:ribosome"/>
    <property type="evidence" value="ECO:0007669"/>
    <property type="project" value="UniProtKB-KW"/>
</dbReference>
<dbReference type="KEGG" id="tbg:TbgDal_XI17810"/>
<dbReference type="EMBL" id="FN554974">
    <property type="protein sequence ID" value="CBH18661.1"/>
    <property type="molecule type" value="Genomic_DNA"/>
</dbReference>
<dbReference type="Pfam" id="PF00467">
    <property type="entry name" value="KOW"/>
    <property type="match status" value="1"/>
</dbReference>
<dbReference type="GO" id="GO:0006412">
    <property type="term" value="P:translation"/>
    <property type="evidence" value="ECO:0007669"/>
    <property type="project" value="InterPro"/>
</dbReference>
<comment type="similarity">
    <text evidence="1">Belongs to the eukaryotic ribosomal protein eL27 family.</text>
</comment>
<keyword evidence="4" id="KW-1133">Transmembrane helix</keyword>
<keyword evidence="4" id="KW-0472">Membrane</keyword>
<evidence type="ECO:0000313" key="6">
    <source>
        <dbReference type="EMBL" id="CBH18661.1"/>
    </source>
</evidence>
<dbReference type="InterPro" id="IPR001141">
    <property type="entry name" value="Ribosomal_eL27"/>
</dbReference>
<dbReference type="Pfam" id="PF01777">
    <property type="entry name" value="Ribosomal_L27e"/>
    <property type="match status" value="1"/>
</dbReference>
<dbReference type="SMART" id="SM00739">
    <property type="entry name" value="KOW"/>
    <property type="match status" value="1"/>
</dbReference>
<dbReference type="InterPro" id="IPR041991">
    <property type="entry name" value="Ribosomal_eL27_KOW"/>
</dbReference>
<sequence>MLPFFTLNSITTLSTFHTQMFSTTEKCCTINFPNVLSTGTVPMPLKPVCILTLYYPCYLPSAVLLFLVISHWISVLAVMKFLKPGKVVIMTSGRYAGKKAVIVQNTDTRNKERPYGHSLLAGIKKYPRKVVRGMSKRSITRRSQVGVFLRVVNHKHFLPTRYNMDLSRELRGRINVSDASKKAKSKQLVKRLFQARYNAGNNRWFFQRLRF</sequence>
<dbReference type="PANTHER" id="PTHR10497">
    <property type="entry name" value="60S RIBOSOMAL PROTEIN L27"/>
    <property type="match status" value="1"/>
</dbReference>
<keyword evidence="2 6" id="KW-0689">Ribosomal protein</keyword>
<dbReference type="GO" id="GO:0003735">
    <property type="term" value="F:structural constituent of ribosome"/>
    <property type="evidence" value="ECO:0007669"/>
    <property type="project" value="InterPro"/>
</dbReference>
<organism evidence="6 7">
    <name type="scientific">Trypanosoma brucei gambiense (strain MHOM/CI/86/DAL972)</name>
    <dbReference type="NCBI Taxonomy" id="679716"/>
    <lineage>
        <taxon>Eukaryota</taxon>
        <taxon>Discoba</taxon>
        <taxon>Euglenozoa</taxon>
        <taxon>Kinetoplastea</taxon>
        <taxon>Metakinetoplastina</taxon>
        <taxon>Trypanosomatida</taxon>
        <taxon>Trypanosomatidae</taxon>
        <taxon>Trypanosoma</taxon>
    </lineage>
</organism>
<keyword evidence="3" id="KW-0687">Ribonucleoprotein</keyword>
<proteinExistence type="inferred from homology"/>
<dbReference type="GeneID" id="23866997"/>
<dbReference type="VEuPathDB" id="TriTrypDB:Tbg972.11.17810"/>
<dbReference type="CDD" id="cd06090">
    <property type="entry name" value="KOW_RPL27"/>
    <property type="match status" value="1"/>
</dbReference>
<dbReference type="SUPFAM" id="SSF50104">
    <property type="entry name" value="Translation proteins SH3-like domain"/>
    <property type="match status" value="1"/>
</dbReference>
<dbReference type="AlphaFoldDB" id="D0AAG0"/>
<dbReference type="InterPro" id="IPR005824">
    <property type="entry name" value="KOW"/>
</dbReference>
<evidence type="ECO:0000256" key="2">
    <source>
        <dbReference type="ARBA" id="ARBA00022980"/>
    </source>
</evidence>
<dbReference type="GO" id="GO:1990904">
    <property type="term" value="C:ribonucleoprotein complex"/>
    <property type="evidence" value="ECO:0007669"/>
    <property type="project" value="UniProtKB-KW"/>
</dbReference>
<dbReference type="InterPro" id="IPR008991">
    <property type="entry name" value="Translation_prot_SH3-like_sf"/>
</dbReference>
<evidence type="ECO:0000256" key="4">
    <source>
        <dbReference type="SAM" id="Phobius"/>
    </source>
</evidence>
<dbReference type="FunFam" id="2.30.30.770:FF:000002">
    <property type="entry name" value="60S ribosomal protein L27"/>
    <property type="match status" value="1"/>
</dbReference>
<reference evidence="7" key="1">
    <citation type="journal article" date="2010" name="PLoS Negl. Trop. Dis.">
        <title>The genome sequence of Trypanosoma brucei gambiense, causative agent of chronic human african trypanosomiasis.</title>
        <authorList>
            <person name="Jackson A.P."/>
            <person name="Sanders M."/>
            <person name="Berry A."/>
            <person name="McQuillan J."/>
            <person name="Aslett M.A."/>
            <person name="Quail M.A."/>
            <person name="Chukualim B."/>
            <person name="Capewell P."/>
            <person name="MacLeod A."/>
            <person name="Melville S.E."/>
            <person name="Gibson W."/>
            <person name="Barry J.D."/>
            <person name="Berriman M."/>
            <person name="Hertz-Fowler C."/>
        </authorList>
    </citation>
    <scope>NUCLEOTIDE SEQUENCE [LARGE SCALE GENOMIC DNA]</scope>
    <source>
        <strain evidence="7">MHOM/CI/86/DAL972</strain>
    </source>
</reference>
<accession>D0AAG0</accession>
<gene>
    <name evidence="6" type="ORF">TbgDal_XI17810</name>
</gene>
<dbReference type="Gene3D" id="2.30.30.770">
    <property type="match status" value="1"/>
</dbReference>
<dbReference type="OrthoDB" id="275518at2759"/>
<feature type="transmembrane region" description="Helical" evidence="4">
    <location>
        <begin position="62"/>
        <end position="82"/>
    </location>
</feature>
<feature type="domain" description="KOW" evidence="5">
    <location>
        <begin position="81"/>
        <end position="108"/>
    </location>
</feature>
<evidence type="ECO:0000313" key="7">
    <source>
        <dbReference type="Proteomes" id="UP000002316"/>
    </source>
</evidence>
<evidence type="ECO:0000256" key="3">
    <source>
        <dbReference type="ARBA" id="ARBA00023274"/>
    </source>
</evidence>
<keyword evidence="4" id="KW-0812">Transmembrane</keyword>
<name>D0AAG0_TRYB9</name>
<evidence type="ECO:0000259" key="5">
    <source>
        <dbReference type="SMART" id="SM00739"/>
    </source>
</evidence>
<dbReference type="InterPro" id="IPR038655">
    <property type="entry name" value="Ribosomal_eL27_sf"/>
</dbReference>
<dbReference type="Proteomes" id="UP000002316">
    <property type="component" value="Chromosome 11"/>
</dbReference>
<evidence type="ECO:0000256" key="1">
    <source>
        <dbReference type="ARBA" id="ARBA00009124"/>
    </source>
</evidence>
<protein>
    <submittedName>
        <fullName evidence="6">60S ribosomal protein L27, putative</fullName>
    </submittedName>
</protein>